<evidence type="ECO:0008006" key="9">
    <source>
        <dbReference type="Google" id="ProtNLM"/>
    </source>
</evidence>
<feature type="transmembrane region" description="Helical" evidence="6">
    <location>
        <begin position="143"/>
        <end position="163"/>
    </location>
</feature>
<sequence length="237" mass="25921">MKSFFRGGANHFSGQKAENKNLSATEADEKEIINTDPPSAGGNTLGAALLVPFASFGRIYSSSLEARPIFTKSVTAGVIFAFSDFLAQRIERKSRDTKLDWARLVSSGLVDLVYFGPAAHYWYGIIFRLLPGTSLGSALAKAFWGQVIFGPSFTCIFFAVSLLQGGNFTLGSWWSKIRSDLPGAWLAGVGFWPLVDLISFSIVPIKWIPLFINLCSVVWTIYLSIVANRKTSITSDS</sequence>
<keyword evidence="4 6" id="KW-1133">Transmembrane helix</keyword>
<dbReference type="AlphaFoldDB" id="A0A7R9WV84"/>
<evidence type="ECO:0000256" key="1">
    <source>
        <dbReference type="ARBA" id="ARBA00004141"/>
    </source>
</evidence>
<dbReference type="EMBL" id="HBEF01011322">
    <property type="protein sequence ID" value="CAD8335040.1"/>
    <property type="molecule type" value="Transcribed_RNA"/>
</dbReference>
<protein>
    <recommendedName>
        <fullName evidence="9">Peroxisomal membrane protein MPV17</fullName>
    </recommendedName>
</protein>
<proteinExistence type="inferred from homology"/>
<dbReference type="Pfam" id="PF04117">
    <property type="entry name" value="Mpv17_PMP22"/>
    <property type="match status" value="1"/>
</dbReference>
<dbReference type="PANTHER" id="PTHR11266">
    <property type="entry name" value="PEROXISOMAL MEMBRANE PROTEIN 2, PXMP2 MPV17"/>
    <property type="match status" value="1"/>
</dbReference>
<feature type="transmembrane region" description="Helical" evidence="6">
    <location>
        <begin position="208"/>
        <end position="227"/>
    </location>
</feature>
<feature type="transmembrane region" description="Helical" evidence="6">
    <location>
        <begin position="184"/>
        <end position="202"/>
    </location>
</feature>
<dbReference type="PANTHER" id="PTHR11266:SF17">
    <property type="entry name" value="PROTEIN MPV17"/>
    <property type="match status" value="1"/>
</dbReference>
<comment type="subcellular location">
    <subcellularLocation>
        <location evidence="1">Membrane</location>
        <topology evidence="1">Multi-pass membrane protein</topology>
    </subcellularLocation>
</comment>
<evidence type="ECO:0000256" key="7">
    <source>
        <dbReference type="SAM" id="MobiDB-lite"/>
    </source>
</evidence>
<dbReference type="GO" id="GO:0016020">
    <property type="term" value="C:membrane"/>
    <property type="evidence" value="ECO:0007669"/>
    <property type="project" value="UniProtKB-SubCell"/>
</dbReference>
<keyword evidence="5 6" id="KW-0472">Membrane</keyword>
<keyword evidence="3 6" id="KW-0812">Transmembrane</keyword>
<dbReference type="InterPro" id="IPR007248">
    <property type="entry name" value="Mpv17_PMP22"/>
</dbReference>
<evidence type="ECO:0000256" key="2">
    <source>
        <dbReference type="ARBA" id="ARBA00006824"/>
    </source>
</evidence>
<feature type="transmembrane region" description="Helical" evidence="6">
    <location>
        <begin position="101"/>
        <end position="123"/>
    </location>
</feature>
<comment type="similarity">
    <text evidence="2 6">Belongs to the peroxisomal membrane protein PXMP2/4 family.</text>
</comment>
<evidence type="ECO:0000256" key="4">
    <source>
        <dbReference type="ARBA" id="ARBA00022989"/>
    </source>
</evidence>
<name>A0A7R9WV84_9STRA</name>
<accession>A0A7R9WV84</accession>
<evidence type="ECO:0000256" key="5">
    <source>
        <dbReference type="ARBA" id="ARBA00023136"/>
    </source>
</evidence>
<evidence type="ECO:0000256" key="6">
    <source>
        <dbReference type="RuleBase" id="RU363053"/>
    </source>
</evidence>
<feature type="region of interest" description="Disordered" evidence="7">
    <location>
        <begin position="1"/>
        <end position="26"/>
    </location>
</feature>
<evidence type="ECO:0000313" key="8">
    <source>
        <dbReference type="EMBL" id="CAD8335040.1"/>
    </source>
</evidence>
<dbReference type="GO" id="GO:0005737">
    <property type="term" value="C:cytoplasm"/>
    <property type="evidence" value="ECO:0007669"/>
    <property type="project" value="TreeGrafter"/>
</dbReference>
<gene>
    <name evidence="8" type="ORF">CAUS1442_LOCUS7145</name>
</gene>
<organism evidence="8">
    <name type="scientific">Craspedostauros australis</name>
    <dbReference type="NCBI Taxonomy" id="1486917"/>
    <lineage>
        <taxon>Eukaryota</taxon>
        <taxon>Sar</taxon>
        <taxon>Stramenopiles</taxon>
        <taxon>Ochrophyta</taxon>
        <taxon>Bacillariophyta</taxon>
        <taxon>Bacillariophyceae</taxon>
        <taxon>Bacillariophycidae</taxon>
        <taxon>Naviculales</taxon>
        <taxon>Naviculaceae</taxon>
        <taxon>Craspedostauros</taxon>
    </lineage>
</organism>
<evidence type="ECO:0000256" key="3">
    <source>
        <dbReference type="ARBA" id="ARBA00022692"/>
    </source>
</evidence>
<reference evidence="8" key="1">
    <citation type="submission" date="2021-01" db="EMBL/GenBank/DDBJ databases">
        <authorList>
            <person name="Corre E."/>
            <person name="Pelletier E."/>
            <person name="Niang G."/>
            <person name="Scheremetjew M."/>
            <person name="Finn R."/>
            <person name="Kale V."/>
            <person name="Holt S."/>
            <person name="Cochrane G."/>
            <person name="Meng A."/>
            <person name="Brown T."/>
            <person name="Cohen L."/>
        </authorList>
    </citation>
    <scope>NUCLEOTIDE SEQUENCE</scope>
    <source>
        <strain evidence="8">CCMP3328</strain>
    </source>
</reference>